<evidence type="ECO:0000259" key="1">
    <source>
        <dbReference type="PROSITE" id="PS50943"/>
    </source>
</evidence>
<feature type="domain" description="HTH cro/C1-type" evidence="1">
    <location>
        <begin position="8"/>
        <end position="64"/>
    </location>
</feature>
<dbReference type="EMBL" id="CAEZXG010000001">
    <property type="protein sequence ID" value="CAB4670947.1"/>
    <property type="molecule type" value="Genomic_DNA"/>
</dbReference>
<dbReference type="Pfam" id="PF01381">
    <property type="entry name" value="HTH_3"/>
    <property type="match status" value="1"/>
</dbReference>
<sequence>MDSISHRLRAIRLSKNLSLRDVQIASSGRIPAVVLGSYERGDRSLSVKKAIAIAEFYEVPLAYLLSEPIINQHTLGGVVIDLRRLHSFGLDHLATNHSELAFRILTTFVAGIVQKRDDWNGEVLSLRTSDIESLALAMGSSCEALIQMLNTNKLLVTSDS</sequence>
<dbReference type="InterPro" id="IPR001387">
    <property type="entry name" value="Cro/C1-type_HTH"/>
</dbReference>
<gene>
    <name evidence="2" type="ORF">UFOPK2359_00005</name>
</gene>
<dbReference type="PROSITE" id="PS50943">
    <property type="entry name" value="HTH_CROC1"/>
    <property type="match status" value="1"/>
</dbReference>
<dbReference type="Gene3D" id="1.10.10.1930">
    <property type="match status" value="1"/>
</dbReference>
<dbReference type="InterPro" id="IPR037664">
    <property type="entry name" value="BldD_C"/>
</dbReference>
<name>A0A6J6M9N7_9ZZZZ</name>
<dbReference type="AlphaFoldDB" id="A0A6J6M9N7"/>
<protein>
    <submittedName>
        <fullName evidence="2">Unannotated protein</fullName>
    </submittedName>
</protein>
<dbReference type="GO" id="GO:0045892">
    <property type="term" value="P:negative regulation of DNA-templated transcription"/>
    <property type="evidence" value="ECO:0007669"/>
    <property type="project" value="InterPro"/>
</dbReference>
<dbReference type="CDD" id="cd00093">
    <property type="entry name" value="HTH_XRE"/>
    <property type="match status" value="1"/>
</dbReference>
<dbReference type="Pfam" id="PF21179">
    <property type="entry name" value="BldD-like_C"/>
    <property type="match status" value="1"/>
</dbReference>
<dbReference type="Gene3D" id="1.10.260.40">
    <property type="entry name" value="lambda repressor-like DNA-binding domains"/>
    <property type="match status" value="1"/>
</dbReference>
<dbReference type="GO" id="GO:0003677">
    <property type="term" value="F:DNA binding"/>
    <property type="evidence" value="ECO:0007669"/>
    <property type="project" value="InterPro"/>
</dbReference>
<dbReference type="SMART" id="SM00530">
    <property type="entry name" value="HTH_XRE"/>
    <property type="match status" value="1"/>
</dbReference>
<dbReference type="InterPro" id="IPR038099">
    <property type="entry name" value="BldD-like_C_sf"/>
</dbReference>
<dbReference type="InterPro" id="IPR010982">
    <property type="entry name" value="Lambda_DNA-bd_dom_sf"/>
</dbReference>
<evidence type="ECO:0000313" key="2">
    <source>
        <dbReference type="EMBL" id="CAB4670947.1"/>
    </source>
</evidence>
<reference evidence="2" key="1">
    <citation type="submission" date="2020-05" db="EMBL/GenBank/DDBJ databases">
        <authorList>
            <person name="Chiriac C."/>
            <person name="Salcher M."/>
            <person name="Ghai R."/>
            <person name="Kavagutti S V."/>
        </authorList>
    </citation>
    <scope>NUCLEOTIDE SEQUENCE</scope>
</reference>
<dbReference type="SUPFAM" id="SSF47413">
    <property type="entry name" value="lambda repressor-like DNA-binding domains"/>
    <property type="match status" value="1"/>
</dbReference>
<accession>A0A6J6M9N7</accession>
<organism evidence="2">
    <name type="scientific">freshwater metagenome</name>
    <dbReference type="NCBI Taxonomy" id="449393"/>
    <lineage>
        <taxon>unclassified sequences</taxon>
        <taxon>metagenomes</taxon>
        <taxon>ecological metagenomes</taxon>
    </lineage>
</organism>
<proteinExistence type="predicted"/>